<gene>
    <name evidence="1" type="ORF">ELI19_07835</name>
</gene>
<organism evidence="1 2">
    <name type="scientific">Rhizobium leguminosarum</name>
    <dbReference type="NCBI Taxonomy" id="384"/>
    <lineage>
        <taxon>Bacteria</taxon>
        <taxon>Pseudomonadati</taxon>
        <taxon>Pseudomonadota</taxon>
        <taxon>Alphaproteobacteria</taxon>
        <taxon>Hyphomicrobiales</taxon>
        <taxon>Rhizobiaceae</taxon>
        <taxon>Rhizobium/Agrobacterium group</taxon>
        <taxon>Rhizobium</taxon>
    </lineage>
</organism>
<proteinExistence type="predicted"/>
<evidence type="ECO:0000313" key="2">
    <source>
        <dbReference type="Proteomes" id="UP000292036"/>
    </source>
</evidence>
<accession>A0ABD7PQJ2</accession>
<reference evidence="1 2" key="1">
    <citation type="submission" date="2019-02" db="EMBL/GenBank/DDBJ databases">
        <title>The genomic architecture of introgression among sibling species of bacteria.</title>
        <authorList>
            <person name="Cavassim M.I.A."/>
            <person name="Moeskjaer S."/>
            <person name="Moslemi C."/>
            <person name="Fields B."/>
            <person name="Bachmann A."/>
            <person name="Vilhjalmsson B."/>
            <person name="Schierup M.H."/>
            <person name="Young J.P.W."/>
            <person name="Andersen S.U."/>
        </authorList>
    </citation>
    <scope>NUCLEOTIDE SEQUENCE [LARGE SCALE GENOMIC DNA]</scope>
    <source>
        <strain evidence="1 2">SM151B</strain>
    </source>
</reference>
<evidence type="ECO:0000313" key="1">
    <source>
        <dbReference type="EMBL" id="TAW29410.1"/>
    </source>
</evidence>
<dbReference type="AlphaFoldDB" id="A0ABD7PQJ2"/>
<dbReference type="EMBL" id="SIPS01000001">
    <property type="protein sequence ID" value="TAW29410.1"/>
    <property type="molecule type" value="Genomic_DNA"/>
</dbReference>
<name>A0ABD7PQJ2_RHILE</name>
<protein>
    <recommendedName>
        <fullName evidence="3">TnsA endonuclease N-terminal domain-containing protein</fullName>
    </recommendedName>
</protein>
<dbReference type="RefSeq" id="WP_130705377.1">
    <property type="nucleotide sequence ID" value="NZ_JAAXFE010000054.1"/>
</dbReference>
<dbReference type="Proteomes" id="UP000292036">
    <property type="component" value="Unassembled WGS sequence"/>
</dbReference>
<comment type="caution">
    <text evidence="1">The sequence shown here is derived from an EMBL/GenBank/DDBJ whole genome shotgun (WGS) entry which is preliminary data.</text>
</comment>
<sequence length="207" mass="23154">MTTFTAHAAGHGACDLPDFYNSRFPSAPLKCHGLTLYRSQEACDYACLLELDPDVISWRCITQPFVNAAARKPRHRYVDFAVQKEDETLLVDIWRGTPETTAWLSGVAERLGYRYHPISIFDLNPTRIQNARDLVRYGGRDAALGDRIRILAALDEMGSLTLAECLGAVREGARMGSVANMILRGMLEVDLDEKLLDPDTIVRRARS</sequence>
<evidence type="ECO:0008006" key="3">
    <source>
        <dbReference type="Google" id="ProtNLM"/>
    </source>
</evidence>